<dbReference type="SUPFAM" id="SSF48498">
    <property type="entry name" value="Tetracyclin repressor-like, C-terminal domain"/>
    <property type="match status" value="1"/>
</dbReference>
<dbReference type="InterPro" id="IPR050109">
    <property type="entry name" value="HTH-type_TetR-like_transc_reg"/>
</dbReference>
<dbReference type="PROSITE" id="PS50977">
    <property type="entry name" value="HTH_TETR_2"/>
    <property type="match status" value="1"/>
</dbReference>
<name>A0ABP6T1R4_9ACTN</name>
<evidence type="ECO:0000313" key="5">
    <source>
        <dbReference type="Proteomes" id="UP001501676"/>
    </source>
</evidence>
<dbReference type="PANTHER" id="PTHR30055:SF226">
    <property type="entry name" value="HTH-TYPE TRANSCRIPTIONAL REGULATOR PKSA"/>
    <property type="match status" value="1"/>
</dbReference>
<gene>
    <name evidence="4" type="ORF">GCM10020369_38940</name>
</gene>
<proteinExistence type="predicted"/>
<feature type="domain" description="HTH tetR-type" evidence="3">
    <location>
        <begin position="22"/>
        <end position="82"/>
    </location>
</feature>
<dbReference type="Pfam" id="PF00440">
    <property type="entry name" value="TetR_N"/>
    <property type="match status" value="1"/>
</dbReference>
<organism evidence="4 5">
    <name type="scientific">Cryptosporangium minutisporangium</name>
    <dbReference type="NCBI Taxonomy" id="113569"/>
    <lineage>
        <taxon>Bacteria</taxon>
        <taxon>Bacillati</taxon>
        <taxon>Actinomycetota</taxon>
        <taxon>Actinomycetes</taxon>
        <taxon>Cryptosporangiales</taxon>
        <taxon>Cryptosporangiaceae</taxon>
        <taxon>Cryptosporangium</taxon>
    </lineage>
</organism>
<comment type="caution">
    <text evidence="4">The sequence shown here is derived from an EMBL/GenBank/DDBJ whole genome shotgun (WGS) entry which is preliminary data.</text>
</comment>
<dbReference type="InterPro" id="IPR009057">
    <property type="entry name" value="Homeodomain-like_sf"/>
</dbReference>
<keyword evidence="1 2" id="KW-0238">DNA-binding</keyword>
<dbReference type="Proteomes" id="UP001501676">
    <property type="component" value="Unassembled WGS sequence"/>
</dbReference>
<dbReference type="PANTHER" id="PTHR30055">
    <property type="entry name" value="HTH-TYPE TRANSCRIPTIONAL REGULATOR RUTR"/>
    <property type="match status" value="1"/>
</dbReference>
<dbReference type="Gene3D" id="1.10.357.10">
    <property type="entry name" value="Tetracycline Repressor, domain 2"/>
    <property type="match status" value="1"/>
</dbReference>
<evidence type="ECO:0000256" key="2">
    <source>
        <dbReference type="PROSITE-ProRule" id="PRU00335"/>
    </source>
</evidence>
<dbReference type="SUPFAM" id="SSF46689">
    <property type="entry name" value="Homeodomain-like"/>
    <property type="match status" value="1"/>
</dbReference>
<evidence type="ECO:0000256" key="1">
    <source>
        <dbReference type="ARBA" id="ARBA00023125"/>
    </source>
</evidence>
<evidence type="ECO:0000259" key="3">
    <source>
        <dbReference type="PROSITE" id="PS50977"/>
    </source>
</evidence>
<reference evidence="5" key="1">
    <citation type="journal article" date="2019" name="Int. J. Syst. Evol. Microbiol.">
        <title>The Global Catalogue of Microorganisms (GCM) 10K type strain sequencing project: providing services to taxonomists for standard genome sequencing and annotation.</title>
        <authorList>
            <consortium name="The Broad Institute Genomics Platform"/>
            <consortium name="The Broad Institute Genome Sequencing Center for Infectious Disease"/>
            <person name="Wu L."/>
            <person name="Ma J."/>
        </authorList>
    </citation>
    <scope>NUCLEOTIDE SEQUENCE [LARGE SCALE GENOMIC DNA]</scope>
    <source>
        <strain evidence="5">JCM 9458</strain>
    </source>
</reference>
<protein>
    <recommendedName>
        <fullName evidence="3">HTH tetR-type domain-containing protein</fullName>
    </recommendedName>
</protein>
<sequence>MTAQTEGGTGGLPVEGLPPWQRARRERIIDAGLAVLRQHEYERIQIRDVAEAADVARATLYRYFASKDHLYACVLQKWSALDRPDPALRKATAEERVRTWIRRLIRAFEREPQFFRASLALQHSADPEATRILAEMSLASLSRLTQHLAVLGPDRAADAADILFSIVNWGSMRAIFHGGDMKKVYRLADRFIDSLAPELR</sequence>
<accession>A0ABP6T1R4</accession>
<dbReference type="RefSeq" id="WP_345729575.1">
    <property type="nucleotide sequence ID" value="NZ_BAAAYN010000024.1"/>
</dbReference>
<dbReference type="InterPro" id="IPR036271">
    <property type="entry name" value="Tet_transcr_reg_TetR-rel_C_sf"/>
</dbReference>
<dbReference type="EMBL" id="BAAAYN010000024">
    <property type="protein sequence ID" value="GAA3389310.1"/>
    <property type="molecule type" value="Genomic_DNA"/>
</dbReference>
<dbReference type="InterPro" id="IPR001647">
    <property type="entry name" value="HTH_TetR"/>
</dbReference>
<feature type="DNA-binding region" description="H-T-H motif" evidence="2">
    <location>
        <begin position="45"/>
        <end position="64"/>
    </location>
</feature>
<dbReference type="PRINTS" id="PR00455">
    <property type="entry name" value="HTHTETR"/>
</dbReference>
<keyword evidence="5" id="KW-1185">Reference proteome</keyword>
<evidence type="ECO:0000313" key="4">
    <source>
        <dbReference type="EMBL" id="GAA3389310.1"/>
    </source>
</evidence>